<dbReference type="OrthoDB" id="9792218at2"/>
<sequence length="359" mass="41020">MNLALQIDKAIQNTPGLSIGLKIALASFIGVMIYFIIIKIISKISNKKRNISGKKIAQKIKYPFVLVLMILGAQVPIATYQKEFEFLSYIKPVLNVLLIFSIAWLLIQIVAVIKMIMVTKFDVSDSDNYRARKAFTQIQVAQRVLTFIILFLAFAASLMTFDQVRELGVSLFASAGIGGIIIGFAAQKVIGSFLAGVQIAITQPIKLDDVVIVEGEWGWVEEINLTYVVVKVWDQRRVILPTPYFLEKPFQNWTKTSADLLGTVYVYTDYKIPIEELRKFYEELIHKQQLWDGRVQNLQVTNATSDTVELRFMMSAINSPVLWDLRVKVREEIIKFIQDKFPEHLPRTRVELKKPDNQD</sequence>
<feature type="domain" description="Mechanosensitive ion channel MscS" evidence="6">
    <location>
        <begin position="189"/>
        <end position="255"/>
    </location>
</feature>
<dbReference type="Gene3D" id="1.10.287.1260">
    <property type="match status" value="1"/>
</dbReference>
<dbReference type="PANTHER" id="PTHR30566">
    <property type="entry name" value="YNAI-RELATED MECHANOSENSITIVE ION CHANNEL"/>
    <property type="match status" value="1"/>
</dbReference>
<dbReference type="SUPFAM" id="SSF50182">
    <property type="entry name" value="Sm-like ribonucleoproteins"/>
    <property type="match status" value="1"/>
</dbReference>
<dbReference type="KEGG" id="fpf:DCC35_17360"/>
<dbReference type="InterPro" id="IPR023408">
    <property type="entry name" value="MscS_beta-dom_sf"/>
</dbReference>
<feature type="transmembrane region" description="Helical" evidence="5">
    <location>
        <begin position="93"/>
        <end position="119"/>
    </location>
</feature>
<feature type="transmembrane region" description="Helical" evidence="5">
    <location>
        <begin position="167"/>
        <end position="186"/>
    </location>
</feature>
<keyword evidence="3 5" id="KW-1133">Transmembrane helix</keyword>
<dbReference type="RefSeq" id="WP_137091965.1">
    <property type="nucleotide sequence ID" value="NZ_CP028923.1"/>
</dbReference>
<name>A0A4D7JW42_9BACT</name>
<dbReference type="EMBL" id="CP028923">
    <property type="protein sequence ID" value="QCK16376.1"/>
    <property type="molecule type" value="Genomic_DNA"/>
</dbReference>
<proteinExistence type="predicted"/>
<feature type="transmembrane region" description="Helical" evidence="5">
    <location>
        <begin position="62"/>
        <end position="81"/>
    </location>
</feature>
<dbReference type="InterPro" id="IPR006685">
    <property type="entry name" value="MscS_channel_2nd"/>
</dbReference>
<organism evidence="7 8">
    <name type="scientific">Mangrovivirga cuniculi</name>
    <dbReference type="NCBI Taxonomy" id="2715131"/>
    <lineage>
        <taxon>Bacteria</taxon>
        <taxon>Pseudomonadati</taxon>
        <taxon>Bacteroidota</taxon>
        <taxon>Cytophagia</taxon>
        <taxon>Cytophagales</taxon>
        <taxon>Mangrovivirgaceae</taxon>
        <taxon>Mangrovivirga</taxon>
    </lineage>
</organism>
<dbReference type="Gene3D" id="2.30.30.60">
    <property type="match status" value="1"/>
</dbReference>
<dbReference type="GO" id="GO:0008381">
    <property type="term" value="F:mechanosensitive monoatomic ion channel activity"/>
    <property type="evidence" value="ECO:0007669"/>
    <property type="project" value="UniProtKB-ARBA"/>
</dbReference>
<keyword evidence="4 5" id="KW-0472">Membrane</keyword>
<evidence type="ECO:0000313" key="8">
    <source>
        <dbReference type="Proteomes" id="UP000298616"/>
    </source>
</evidence>
<dbReference type="Proteomes" id="UP000298616">
    <property type="component" value="Chromosome"/>
</dbReference>
<dbReference type="PANTHER" id="PTHR30566:SF25">
    <property type="entry name" value="INNER MEMBRANE PROTEIN"/>
    <property type="match status" value="1"/>
</dbReference>
<evidence type="ECO:0000256" key="1">
    <source>
        <dbReference type="ARBA" id="ARBA00004370"/>
    </source>
</evidence>
<evidence type="ECO:0000259" key="6">
    <source>
        <dbReference type="Pfam" id="PF00924"/>
    </source>
</evidence>
<evidence type="ECO:0000256" key="4">
    <source>
        <dbReference type="ARBA" id="ARBA00023136"/>
    </source>
</evidence>
<dbReference type="AlphaFoldDB" id="A0A4D7JW42"/>
<reference evidence="7 8" key="1">
    <citation type="submission" date="2018-04" db="EMBL/GenBank/DDBJ databases">
        <title>Complete genome uncultured novel isolate.</title>
        <authorList>
            <person name="Merlino G."/>
        </authorList>
    </citation>
    <scope>NUCLEOTIDE SEQUENCE [LARGE SCALE GENOMIC DNA]</scope>
    <source>
        <strain evidence="8">R1DC9</strain>
    </source>
</reference>
<gene>
    <name evidence="7" type="ORF">DCC35_17360</name>
</gene>
<evidence type="ECO:0000256" key="3">
    <source>
        <dbReference type="ARBA" id="ARBA00022989"/>
    </source>
</evidence>
<comment type="subcellular location">
    <subcellularLocation>
        <location evidence="1">Membrane</location>
    </subcellularLocation>
</comment>
<evidence type="ECO:0000256" key="5">
    <source>
        <dbReference type="SAM" id="Phobius"/>
    </source>
</evidence>
<dbReference type="Pfam" id="PF00924">
    <property type="entry name" value="MS_channel_2nd"/>
    <property type="match status" value="1"/>
</dbReference>
<protein>
    <recommendedName>
        <fullName evidence="6">Mechanosensitive ion channel MscS domain-containing protein</fullName>
    </recommendedName>
</protein>
<dbReference type="GO" id="GO:0016020">
    <property type="term" value="C:membrane"/>
    <property type="evidence" value="ECO:0007669"/>
    <property type="project" value="UniProtKB-SubCell"/>
</dbReference>
<feature type="transmembrane region" description="Helical" evidence="5">
    <location>
        <begin position="140"/>
        <end position="161"/>
    </location>
</feature>
<keyword evidence="2 5" id="KW-0812">Transmembrane</keyword>
<keyword evidence="8" id="KW-1185">Reference proteome</keyword>
<dbReference type="InterPro" id="IPR010920">
    <property type="entry name" value="LSM_dom_sf"/>
</dbReference>
<evidence type="ECO:0000313" key="7">
    <source>
        <dbReference type="EMBL" id="QCK16376.1"/>
    </source>
</evidence>
<feature type="transmembrane region" description="Helical" evidence="5">
    <location>
        <begin position="20"/>
        <end position="41"/>
    </location>
</feature>
<evidence type="ECO:0000256" key="2">
    <source>
        <dbReference type="ARBA" id="ARBA00022692"/>
    </source>
</evidence>
<accession>A0A4D7JW42</accession>